<gene>
    <name evidence="1" type="ORF">DDB_G0274151</name>
</gene>
<evidence type="ECO:0000313" key="1">
    <source>
        <dbReference type="EMBL" id="EAL69968.1"/>
    </source>
</evidence>
<sequence length="155" mass="16758">MTPTLNSIKLPAGGNLGTQYPSQFMILGDNFDASGNGAEILYNGIVLTDCIVNSWLSSIPTRYACTIPSLVGSFVMGEKVASKVSNNITMWYDPPGIQSIFPVLSHSDSLLTIDGFNFEPYSKDKTIVTIDDNTLKPINGNTFKIFLNVGGQNIT</sequence>
<organism evidence="1 2">
    <name type="scientific">Dictyostelium discoideum</name>
    <name type="common">Social amoeba</name>
    <dbReference type="NCBI Taxonomy" id="44689"/>
    <lineage>
        <taxon>Eukaryota</taxon>
        <taxon>Amoebozoa</taxon>
        <taxon>Evosea</taxon>
        <taxon>Eumycetozoa</taxon>
        <taxon>Dictyostelia</taxon>
        <taxon>Dictyosteliales</taxon>
        <taxon>Dictyosteliaceae</taxon>
        <taxon>Dictyostelium</taxon>
    </lineage>
</organism>
<dbReference type="AlphaFoldDB" id="Q86KE0"/>
<name>Q86KE0_DICDI</name>
<dbReference type="InParanoid" id="Q86KE0"/>
<accession>Q554L4</accession>
<dbReference type="Proteomes" id="UP000002195">
    <property type="component" value="Unassembled WGS sequence"/>
</dbReference>
<evidence type="ECO:0000313" key="2">
    <source>
        <dbReference type="Proteomes" id="UP000002195"/>
    </source>
</evidence>
<dbReference type="InterPro" id="IPR014756">
    <property type="entry name" value="Ig_E-set"/>
</dbReference>
<dbReference type="VEuPathDB" id="AmoebaDB:DDB_G0274151"/>
<dbReference type="RefSeq" id="XP_644309.1">
    <property type="nucleotide sequence ID" value="XM_639217.1"/>
</dbReference>
<dbReference type="KEGG" id="ddi:DDB_G0274151"/>
<comment type="caution">
    <text evidence="1">The sequence shown here is derived from an EMBL/GenBank/DDBJ whole genome shotgun (WGS) entry which is preliminary data.</text>
</comment>
<keyword evidence="2" id="KW-1185">Reference proteome</keyword>
<protein>
    <recommendedName>
        <fullName evidence="3">IPT/TIG domain-containing protein</fullName>
    </recommendedName>
</protein>
<dbReference type="EMBL" id="AAFI02000012">
    <property type="protein sequence ID" value="EAL69968.1"/>
    <property type="molecule type" value="Genomic_DNA"/>
</dbReference>
<dbReference type="HOGENOM" id="CLU_1698771_0_0_1"/>
<dbReference type="GeneID" id="8619737"/>
<dbReference type="PaxDb" id="44689-DDB0167528"/>
<reference evidence="1 2" key="1">
    <citation type="journal article" date="2005" name="Nature">
        <title>The genome of the social amoeba Dictyostelium discoideum.</title>
        <authorList>
            <consortium name="The Dictyostelium discoideum Sequencing Consortium"/>
            <person name="Eichinger L."/>
            <person name="Pachebat J.A."/>
            <person name="Glockner G."/>
            <person name="Rajandream M.A."/>
            <person name="Sucgang R."/>
            <person name="Berriman M."/>
            <person name="Song J."/>
            <person name="Olsen R."/>
            <person name="Szafranski K."/>
            <person name="Xu Q."/>
            <person name="Tunggal B."/>
            <person name="Kummerfeld S."/>
            <person name="Madera M."/>
            <person name="Konfortov B.A."/>
            <person name="Rivero F."/>
            <person name="Bankier A.T."/>
            <person name="Lehmann R."/>
            <person name="Hamlin N."/>
            <person name="Davies R."/>
            <person name="Gaudet P."/>
            <person name="Fey P."/>
            <person name="Pilcher K."/>
            <person name="Chen G."/>
            <person name="Saunders D."/>
            <person name="Sodergren E."/>
            <person name="Davis P."/>
            <person name="Kerhornou A."/>
            <person name="Nie X."/>
            <person name="Hall N."/>
            <person name="Anjard C."/>
            <person name="Hemphill L."/>
            <person name="Bason N."/>
            <person name="Farbrother P."/>
            <person name="Desany B."/>
            <person name="Just E."/>
            <person name="Morio T."/>
            <person name="Rost R."/>
            <person name="Churcher C."/>
            <person name="Cooper J."/>
            <person name="Haydock S."/>
            <person name="van Driessche N."/>
            <person name="Cronin A."/>
            <person name="Goodhead I."/>
            <person name="Muzny D."/>
            <person name="Mourier T."/>
            <person name="Pain A."/>
            <person name="Lu M."/>
            <person name="Harper D."/>
            <person name="Lindsay R."/>
            <person name="Hauser H."/>
            <person name="James K."/>
            <person name="Quiles M."/>
            <person name="Madan Babu M."/>
            <person name="Saito T."/>
            <person name="Buchrieser C."/>
            <person name="Wardroper A."/>
            <person name="Felder M."/>
            <person name="Thangavelu M."/>
            <person name="Johnson D."/>
            <person name="Knights A."/>
            <person name="Loulseged H."/>
            <person name="Mungall K."/>
            <person name="Oliver K."/>
            <person name="Price C."/>
            <person name="Quail M.A."/>
            <person name="Urushihara H."/>
            <person name="Hernandez J."/>
            <person name="Rabbinowitsch E."/>
            <person name="Steffen D."/>
            <person name="Sanders M."/>
            <person name="Ma J."/>
            <person name="Kohara Y."/>
            <person name="Sharp S."/>
            <person name="Simmonds M."/>
            <person name="Spiegler S."/>
            <person name="Tivey A."/>
            <person name="Sugano S."/>
            <person name="White B."/>
            <person name="Walker D."/>
            <person name="Woodward J."/>
            <person name="Winckler T."/>
            <person name="Tanaka Y."/>
            <person name="Shaulsky G."/>
            <person name="Schleicher M."/>
            <person name="Weinstock G."/>
            <person name="Rosenthal A."/>
            <person name="Cox E.C."/>
            <person name="Chisholm R.L."/>
            <person name="Gibbs R."/>
            <person name="Loomis W.F."/>
            <person name="Platzer M."/>
            <person name="Kay R.R."/>
            <person name="Williams J."/>
            <person name="Dear P.H."/>
            <person name="Noegel A.A."/>
            <person name="Barrell B."/>
            <person name="Kuspa A."/>
        </authorList>
    </citation>
    <scope>NUCLEOTIDE SEQUENCE [LARGE SCALE GENOMIC DNA]</scope>
    <source>
        <strain evidence="1 2">AX4</strain>
    </source>
</reference>
<accession>Q86KE0</accession>
<evidence type="ECO:0008006" key="3">
    <source>
        <dbReference type="Google" id="ProtNLM"/>
    </source>
</evidence>
<dbReference type="SUPFAM" id="SSF81296">
    <property type="entry name" value="E set domains"/>
    <property type="match status" value="1"/>
</dbReference>
<proteinExistence type="predicted"/>